<sequence length="124" mass="13541">MAKGSSAVIPAVAACLMPRYILTGVCVSRSCCGAILRVNPSRFDPVPPLFWTAFVKPSPGYSADCIQFPDSSSLRRLQASLWCEWTRPFRSSRPLPPRFAWSVSGGFLKAAFCRARAGKPKACQ</sequence>
<name>A0A9Q1ICU4_SYNKA</name>
<evidence type="ECO:0000313" key="1">
    <source>
        <dbReference type="EMBL" id="KAJ8334922.1"/>
    </source>
</evidence>
<comment type="caution">
    <text evidence="1">The sequence shown here is derived from an EMBL/GenBank/DDBJ whole genome shotgun (WGS) entry which is preliminary data.</text>
</comment>
<evidence type="ECO:0000313" key="2">
    <source>
        <dbReference type="Proteomes" id="UP001152622"/>
    </source>
</evidence>
<dbReference type="AlphaFoldDB" id="A0A9Q1ICU4"/>
<reference evidence="1" key="1">
    <citation type="journal article" date="2023" name="Science">
        <title>Genome structures resolve the early diversification of teleost fishes.</title>
        <authorList>
            <person name="Parey E."/>
            <person name="Louis A."/>
            <person name="Montfort J."/>
            <person name="Bouchez O."/>
            <person name="Roques C."/>
            <person name="Iampietro C."/>
            <person name="Lluch J."/>
            <person name="Castinel A."/>
            <person name="Donnadieu C."/>
            <person name="Desvignes T."/>
            <person name="Floi Bucao C."/>
            <person name="Jouanno E."/>
            <person name="Wen M."/>
            <person name="Mejri S."/>
            <person name="Dirks R."/>
            <person name="Jansen H."/>
            <person name="Henkel C."/>
            <person name="Chen W.J."/>
            <person name="Zahm M."/>
            <person name="Cabau C."/>
            <person name="Klopp C."/>
            <person name="Thompson A.W."/>
            <person name="Robinson-Rechavi M."/>
            <person name="Braasch I."/>
            <person name="Lecointre G."/>
            <person name="Bobe J."/>
            <person name="Postlethwait J.H."/>
            <person name="Berthelot C."/>
            <person name="Roest Crollius H."/>
            <person name="Guiguen Y."/>
        </authorList>
    </citation>
    <scope>NUCLEOTIDE SEQUENCE</scope>
    <source>
        <strain evidence="1">WJC10195</strain>
    </source>
</reference>
<keyword evidence="2" id="KW-1185">Reference proteome</keyword>
<proteinExistence type="predicted"/>
<accession>A0A9Q1ICU4</accession>
<dbReference type="PROSITE" id="PS51257">
    <property type="entry name" value="PROKAR_LIPOPROTEIN"/>
    <property type="match status" value="1"/>
</dbReference>
<dbReference type="EMBL" id="JAINUF010000021">
    <property type="protein sequence ID" value="KAJ8334922.1"/>
    <property type="molecule type" value="Genomic_DNA"/>
</dbReference>
<protein>
    <submittedName>
        <fullName evidence="1">Uncharacterized protein</fullName>
    </submittedName>
</protein>
<dbReference type="Proteomes" id="UP001152622">
    <property type="component" value="Chromosome 21"/>
</dbReference>
<organism evidence="1 2">
    <name type="scientific">Synaphobranchus kaupii</name>
    <name type="common">Kaup's arrowtooth eel</name>
    <dbReference type="NCBI Taxonomy" id="118154"/>
    <lineage>
        <taxon>Eukaryota</taxon>
        <taxon>Metazoa</taxon>
        <taxon>Chordata</taxon>
        <taxon>Craniata</taxon>
        <taxon>Vertebrata</taxon>
        <taxon>Euteleostomi</taxon>
        <taxon>Actinopterygii</taxon>
        <taxon>Neopterygii</taxon>
        <taxon>Teleostei</taxon>
        <taxon>Anguilliformes</taxon>
        <taxon>Synaphobranchidae</taxon>
        <taxon>Synaphobranchus</taxon>
    </lineage>
</organism>
<gene>
    <name evidence="1" type="ORF">SKAU_G00405610</name>
</gene>